<sequence>MFDWTTDDNDPAGLATTPAPAFPPCLNCAQTTHPTDACTSPCGHCGGPNAASSPRKMKFEPDYIPPAAGPGVPLNPHMAPACPVAAHNRCKCVPFPTFHTAARCPVPCRAGCGPCDPDPAAPPAARPGSFQHRSAMTCRARCCMCGLRGHSGRECRLRRCRCGRGADGGAHLGQDCGWKPTCAVRGCGRFWCGMHCRGCGAAERPFVGWRCWRCLGLEGPLGDGGEGGRRGRRGRGRAREREGDGDGDGKGEGGTGGSGEEVKQTTTATMPAAVAPAVVVPPEPQSEFQSIFGDPRPRGQTRANT</sequence>
<reference evidence="2" key="1">
    <citation type="journal article" date="2023" name="Mol. Phylogenet. Evol.">
        <title>Genome-scale phylogeny and comparative genomics of the fungal order Sordariales.</title>
        <authorList>
            <person name="Hensen N."/>
            <person name="Bonometti L."/>
            <person name="Westerberg I."/>
            <person name="Brannstrom I.O."/>
            <person name="Guillou S."/>
            <person name="Cros-Aarteil S."/>
            <person name="Calhoun S."/>
            <person name="Haridas S."/>
            <person name="Kuo A."/>
            <person name="Mondo S."/>
            <person name="Pangilinan J."/>
            <person name="Riley R."/>
            <person name="LaButti K."/>
            <person name="Andreopoulos B."/>
            <person name="Lipzen A."/>
            <person name="Chen C."/>
            <person name="Yan M."/>
            <person name="Daum C."/>
            <person name="Ng V."/>
            <person name="Clum A."/>
            <person name="Steindorff A."/>
            <person name="Ohm R.A."/>
            <person name="Martin F."/>
            <person name="Silar P."/>
            <person name="Natvig D.O."/>
            <person name="Lalanne C."/>
            <person name="Gautier V."/>
            <person name="Ament-Velasquez S.L."/>
            <person name="Kruys A."/>
            <person name="Hutchinson M.I."/>
            <person name="Powell A.J."/>
            <person name="Barry K."/>
            <person name="Miller A.N."/>
            <person name="Grigoriev I.V."/>
            <person name="Debuchy R."/>
            <person name="Gladieux P."/>
            <person name="Hiltunen Thoren M."/>
            <person name="Johannesson H."/>
        </authorList>
    </citation>
    <scope>NUCLEOTIDE SEQUENCE</scope>
    <source>
        <strain evidence="2">CBS 123565</strain>
    </source>
</reference>
<feature type="compositionally biased region" description="Low complexity" evidence="1">
    <location>
        <begin position="265"/>
        <end position="278"/>
    </location>
</feature>
<dbReference type="Proteomes" id="UP001304895">
    <property type="component" value="Unassembled WGS sequence"/>
</dbReference>
<dbReference type="AlphaFoldDB" id="A0AAN6UKP8"/>
<keyword evidence="3" id="KW-1185">Reference proteome</keyword>
<organism evidence="2 3">
    <name type="scientific">Trichocladium antarcticum</name>
    <dbReference type="NCBI Taxonomy" id="1450529"/>
    <lineage>
        <taxon>Eukaryota</taxon>
        <taxon>Fungi</taxon>
        <taxon>Dikarya</taxon>
        <taxon>Ascomycota</taxon>
        <taxon>Pezizomycotina</taxon>
        <taxon>Sordariomycetes</taxon>
        <taxon>Sordariomycetidae</taxon>
        <taxon>Sordariales</taxon>
        <taxon>Chaetomiaceae</taxon>
        <taxon>Trichocladium</taxon>
    </lineage>
</organism>
<evidence type="ECO:0000256" key="1">
    <source>
        <dbReference type="SAM" id="MobiDB-lite"/>
    </source>
</evidence>
<protein>
    <submittedName>
        <fullName evidence="2">Uncharacterized protein</fullName>
    </submittedName>
</protein>
<reference evidence="2" key="2">
    <citation type="submission" date="2023-05" db="EMBL/GenBank/DDBJ databases">
        <authorList>
            <consortium name="Lawrence Berkeley National Laboratory"/>
            <person name="Steindorff A."/>
            <person name="Hensen N."/>
            <person name="Bonometti L."/>
            <person name="Westerberg I."/>
            <person name="Brannstrom I.O."/>
            <person name="Guillou S."/>
            <person name="Cros-Aarteil S."/>
            <person name="Calhoun S."/>
            <person name="Haridas S."/>
            <person name="Kuo A."/>
            <person name="Mondo S."/>
            <person name="Pangilinan J."/>
            <person name="Riley R."/>
            <person name="Labutti K."/>
            <person name="Andreopoulos B."/>
            <person name="Lipzen A."/>
            <person name="Chen C."/>
            <person name="Yanf M."/>
            <person name="Daum C."/>
            <person name="Ng V."/>
            <person name="Clum A."/>
            <person name="Ohm R."/>
            <person name="Martin F."/>
            <person name="Silar P."/>
            <person name="Natvig D."/>
            <person name="Lalanne C."/>
            <person name="Gautier V."/>
            <person name="Ament-Velasquez S.L."/>
            <person name="Kruys A."/>
            <person name="Hutchinson M.I."/>
            <person name="Powell A.J."/>
            <person name="Barry K."/>
            <person name="Miller A.N."/>
            <person name="Grigoriev I.V."/>
            <person name="Debuchy R."/>
            <person name="Gladieux P."/>
            <person name="Thoren M.H."/>
            <person name="Johannesson H."/>
        </authorList>
    </citation>
    <scope>NUCLEOTIDE SEQUENCE</scope>
    <source>
        <strain evidence="2">CBS 123565</strain>
    </source>
</reference>
<proteinExistence type="predicted"/>
<evidence type="ECO:0000313" key="3">
    <source>
        <dbReference type="Proteomes" id="UP001304895"/>
    </source>
</evidence>
<dbReference type="EMBL" id="MU853408">
    <property type="protein sequence ID" value="KAK4134534.1"/>
    <property type="molecule type" value="Genomic_DNA"/>
</dbReference>
<accession>A0AAN6UKP8</accession>
<feature type="compositionally biased region" description="Basic and acidic residues" evidence="1">
    <location>
        <begin position="237"/>
        <end position="251"/>
    </location>
</feature>
<gene>
    <name evidence="2" type="ORF">BT67DRAFT_462168</name>
</gene>
<evidence type="ECO:0000313" key="2">
    <source>
        <dbReference type="EMBL" id="KAK4134534.1"/>
    </source>
</evidence>
<name>A0AAN6UKP8_9PEZI</name>
<feature type="region of interest" description="Disordered" evidence="1">
    <location>
        <begin position="224"/>
        <end position="305"/>
    </location>
</feature>
<comment type="caution">
    <text evidence="2">The sequence shown here is derived from an EMBL/GenBank/DDBJ whole genome shotgun (WGS) entry which is preliminary data.</text>
</comment>